<dbReference type="HAMAP" id="MF_02126">
    <property type="entry name" value="RF_methyltr_PrmC"/>
    <property type="match status" value="1"/>
</dbReference>
<evidence type="ECO:0000256" key="3">
    <source>
        <dbReference type="ARBA" id="ARBA00022691"/>
    </source>
</evidence>
<dbReference type="GO" id="GO:0008168">
    <property type="term" value="F:methyltransferase activity"/>
    <property type="evidence" value="ECO:0007669"/>
    <property type="project" value="UniProtKB-KW"/>
</dbReference>
<evidence type="ECO:0000259" key="6">
    <source>
        <dbReference type="Pfam" id="PF05175"/>
    </source>
</evidence>
<sequence length="287" mass="32982">MPDSQDSVLNLLKKSEEFLKKKNIPSARLDAELLLADLLKIPRVKLYVDFERPLSNEEKDAYRERIVERSRFRPTAYIIGRKAFFDSDFFIDNTVLIPRPETEELVAWILEEFPDKNGRLKFLDLCSGSGCIGISLAKARADWSPSFSDISQEALKISERNGLEILGSERAMDFFIGDLLAPIPTILSFDFIVANPPYIPESEKTEIMQDVIGYEPHIALFVSNFKEFHAKLLKEALAYLFKGGKLFLETHPEYSQWLSEEALSIGYSEVLIRKDLSYKNRFLRLTK</sequence>
<dbReference type="InterPro" id="IPR002052">
    <property type="entry name" value="DNA_methylase_N6_adenine_CS"/>
</dbReference>
<gene>
    <name evidence="5 8" type="primary">prmC</name>
    <name evidence="8" type="ORF">BES34_020300</name>
</gene>
<proteinExistence type="inferred from homology"/>
<feature type="binding site" evidence="5">
    <location>
        <position position="195"/>
    </location>
    <ligand>
        <name>S-adenosyl-L-methionine</name>
        <dbReference type="ChEBI" id="CHEBI:59789"/>
    </ligand>
</feature>
<keyword evidence="3 5" id="KW-0949">S-adenosyl-L-methionine</keyword>
<dbReference type="Gene3D" id="3.40.50.150">
    <property type="entry name" value="Vaccinia Virus protein VP39"/>
    <property type="match status" value="1"/>
</dbReference>
<comment type="function">
    <text evidence="5">Methylates the class 1 translation termination release factors RF1/PrfA and RF2/PrfB on the glutamine residue of the universally conserved GGQ motif.</text>
</comment>
<evidence type="ECO:0000313" key="8">
    <source>
        <dbReference type="EMBL" id="PNV72099.1"/>
    </source>
</evidence>
<organism evidence="8 9">
    <name type="scientific">Leptospira inadai serovar Lyme</name>
    <dbReference type="NCBI Taxonomy" id="293084"/>
    <lineage>
        <taxon>Bacteria</taxon>
        <taxon>Pseudomonadati</taxon>
        <taxon>Spirochaetota</taxon>
        <taxon>Spirochaetia</taxon>
        <taxon>Leptospirales</taxon>
        <taxon>Leptospiraceae</taxon>
        <taxon>Leptospira</taxon>
    </lineage>
</organism>
<dbReference type="EC" id="2.1.1.297" evidence="5"/>
<dbReference type="PROSITE" id="PS00092">
    <property type="entry name" value="N6_MTASE"/>
    <property type="match status" value="1"/>
</dbReference>
<comment type="caution">
    <text evidence="5">Lacks conserved residue(s) required for the propagation of feature annotation.</text>
</comment>
<evidence type="ECO:0000256" key="5">
    <source>
        <dbReference type="HAMAP-Rule" id="MF_02126"/>
    </source>
</evidence>
<dbReference type="NCBIfam" id="TIGR00536">
    <property type="entry name" value="hemK_fam"/>
    <property type="match status" value="1"/>
</dbReference>
<feature type="binding site" evidence="5">
    <location>
        <position position="149"/>
    </location>
    <ligand>
        <name>S-adenosyl-L-methionine</name>
        <dbReference type="ChEBI" id="CHEBI:59789"/>
    </ligand>
</feature>
<accession>A0ABX4YD64</accession>
<feature type="binding site" evidence="5">
    <location>
        <begin position="195"/>
        <end position="198"/>
    </location>
    <ligand>
        <name>substrate</name>
    </ligand>
</feature>
<comment type="catalytic activity">
    <reaction evidence="4 5">
        <text>L-glutaminyl-[peptide chain release factor] + S-adenosyl-L-methionine = N(5)-methyl-L-glutaminyl-[peptide chain release factor] + S-adenosyl-L-homocysteine + H(+)</text>
        <dbReference type="Rhea" id="RHEA:42896"/>
        <dbReference type="Rhea" id="RHEA-COMP:10271"/>
        <dbReference type="Rhea" id="RHEA-COMP:10272"/>
        <dbReference type="ChEBI" id="CHEBI:15378"/>
        <dbReference type="ChEBI" id="CHEBI:30011"/>
        <dbReference type="ChEBI" id="CHEBI:57856"/>
        <dbReference type="ChEBI" id="CHEBI:59789"/>
        <dbReference type="ChEBI" id="CHEBI:61891"/>
        <dbReference type="EC" id="2.1.1.297"/>
    </reaction>
</comment>
<feature type="domain" description="Release factor glutamine methyltransferase N-terminal" evidence="7">
    <location>
        <begin position="11"/>
        <end position="80"/>
    </location>
</feature>
<dbReference type="EMBL" id="MCRM02000036">
    <property type="protein sequence ID" value="PNV72099.1"/>
    <property type="molecule type" value="Genomic_DNA"/>
</dbReference>
<dbReference type="NCBIfam" id="TIGR03534">
    <property type="entry name" value="RF_mod_PrmC"/>
    <property type="match status" value="1"/>
</dbReference>
<keyword evidence="1 5" id="KW-0489">Methyltransferase</keyword>
<evidence type="ECO:0000256" key="2">
    <source>
        <dbReference type="ARBA" id="ARBA00022679"/>
    </source>
</evidence>
<dbReference type="CDD" id="cd02440">
    <property type="entry name" value="AdoMet_MTases"/>
    <property type="match status" value="1"/>
</dbReference>
<evidence type="ECO:0000256" key="1">
    <source>
        <dbReference type="ARBA" id="ARBA00022603"/>
    </source>
</evidence>
<dbReference type="SUPFAM" id="SSF53335">
    <property type="entry name" value="S-adenosyl-L-methionine-dependent methyltransferases"/>
    <property type="match status" value="1"/>
</dbReference>
<evidence type="ECO:0000313" key="9">
    <source>
        <dbReference type="Proteomes" id="UP000094669"/>
    </source>
</evidence>
<dbReference type="InterPro" id="IPR029063">
    <property type="entry name" value="SAM-dependent_MTases_sf"/>
</dbReference>
<dbReference type="Proteomes" id="UP000094669">
    <property type="component" value="Unassembled WGS sequence"/>
</dbReference>
<comment type="similarity">
    <text evidence="5">Belongs to the protein N5-glutamine methyltransferase family. PrmC subfamily.</text>
</comment>
<dbReference type="Gene3D" id="1.10.8.10">
    <property type="entry name" value="DNA helicase RuvA subunit, C-terminal domain"/>
    <property type="match status" value="1"/>
</dbReference>
<dbReference type="Pfam" id="PF17827">
    <property type="entry name" value="PrmC_N"/>
    <property type="match status" value="1"/>
</dbReference>
<evidence type="ECO:0000259" key="7">
    <source>
        <dbReference type="Pfam" id="PF17827"/>
    </source>
</evidence>
<keyword evidence="9" id="KW-1185">Reference proteome</keyword>
<comment type="caution">
    <text evidence="8">The sequence shown here is derived from an EMBL/GenBank/DDBJ whole genome shotgun (WGS) entry which is preliminary data.</text>
</comment>
<dbReference type="PANTHER" id="PTHR18895:SF74">
    <property type="entry name" value="MTRF1L RELEASE FACTOR GLUTAMINE METHYLTRANSFERASE"/>
    <property type="match status" value="1"/>
</dbReference>
<feature type="domain" description="Methyltransferase small" evidence="6">
    <location>
        <begin position="110"/>
        <end position="212"/>
    </location>
</feature>
<dbReference type="Pfam" id="PF05175">
    <property type="entry name" value="MTS"/>
    <property type="match status" value="1"/>
</dbReference>
<protein>
    <recommendedName>
        <fullName evidence="5">Release factor glutamine methyltransferase</fullName>
        <shortName evidence="5">RF MTase</shortName>
        <ecNumber evidence="5">2.1.1.297</ecNumber>
    </recommendedName>
    <alternativeName>
        <fullName evidence="5">N5-glutamine methyltransferase PrmC</fullName>
    </alternativeName>
    <alternativeName>
        <fullName evidence="5">Protein-(glutamine-N5) MTase PrmC</fullName>
    </alternativeName>
    <alternativeName>
        <fullName evidence="5">Protein-glutamine N-methyltransferase PrmC</fullName>
    </alternativeName>
</protein>
<dbReference type="InterPro" id="IPR040758">
    <property type="entry name" value="PrmC_N"/>
</dbReference>
<dbReference type="InterPro" id="IPR007848">
    <property type="entry name" value="Small_mtfrase_dom"/>
</dbReference>
<dbReference type="GO" id="GO:0032259">
    <property type="term" value="P:methylation"/>
    <property type="evidence" value="ECO:0007669"/>
    <property type="project" value="UniProtKB-KW"/>
</dbReference>
<dbReference type="InterPro" id="IPR019874">
    <property type="entry name" value="RF_methyltr_PrmC"/>
</dbReference>
<reference evidence="8" key="1">
    <citation type="submission" date="2018-01" db="EMBL/GenBank/DDBJ databases">
        <title>Genomic characterization of Leptospira inadai serogroup Lyme isolated from captured rat in Brazil and comparative analysis with human reference strain.</title>
        <authorList>
            <person name="Moreno L.Z."/>
            <person name="Loureiro A.P."/>
            <person name="Miraglia F."/>
            <person name="Kremer F.S."/>
            <person name="Eslabao M.R."/>
            <person name="Dellagostin O.A."/>
            <person name="Lilenbaum W."/>
            <person name="Moreno A.M."/>
        </authorList>
    </citation>
    <scope>NUCLEOTIDE SEQUENCE [LARGE SCALE GENOMIC DNA]</scope>
    <source>
        <strain evidence="8">M34/99</strain>
    </source>
</reference>
<evidence type="ECO:0000256" key="4">
    <source>
        <dbReference type="ARBA" id="ARBA00048391"/>
    </source>
</evidence>
<name>A0ABX4YD64_9LEPT</name>
<dbReference type="InterPro" id="IPR004556">
    <property type="entry name" value="HemK-like"/>
</dbReference>
<dbReference type="PANTHER" id="PTHR18895">
    <property type="entry name" value="HEMK METHYLTRANSFERASE"/>
    <property type="match status" value="1"/>
</dbReference>
<keyword evidence="2 5" id="KW-0808">Transferase</keyword>
<dbReference type="InterPro" id="IPR050320">
    <property type="entry name" value="N5-glutamine_MTase"/>
</dbReference>
<dbReference type="RefSeq" id="WP_020989075.1">
    <property type="nucleotide sequence ID" value="NZ_MCRM02000036.1"/>
</dbReference>